<evidence type="ECO:0000313" key="1">
    <source>
        <dbReference type="EMBL" id="KZT75498.1"/>
    </source>
</evidence>
<organism evidence="1 2">
    <name type="scientific">Dorcoceras hygrometricum</name>
    <dbReference type="NCBI Taxonomy" id="472368"/>
    <lineage>
        <taxon>Eukaryota</taxon>
        <taxon>Viridiplantae</taxon>
        <taxon>Streptophyta</taxon>
        <taxon>Embryophyta</taxon>
        <taxon>Tracheophyta</taxon>
        <taxon>Spermatophyta</taxon>
        <taxon>Magnoliopsida</taxon>
        <taxon>eudicotyledons</taxon>
        <taxon>Gunneridae</taxon>
        <taxon>Pentapetalae</taxon>
        <taxon>asterids</taxon>
        <taxon>lamiids</taxon>
        <taxon>Lamiales</taxon>
        <taxon>Gesneriaceae</taxon>
        <taxon>Didymocarpoideae</taxon>
        <taxon>Trichosporeae</taxon>
        <taxon>Loxocarpinae</taxon>
        <taxon>Dorcoceras</taxon>
    </lineage>
</organism>
<sequence>MVAAGRERRLARTVAHSRPPALRDGCETPLLAARSCAMMGRAVRDDARNRAPLLRRVKFFVAAAAGRPPLLRSFPAMS</sequence>
<proteinExistence type="predicted"/>
<protein>
    <submittedName>
        <fullName evidence="1">Exostosin family protein isoform 1</fullName>
    </submittedName>
</protein>
<accession>A0A2Z6ZX88</accession>
<dbReference type="EMBL" id="KV236039">
    <property type="protein sequence ID" value="KZT75498.1"/>
    <property type="molecule type" value="Genomic_DNA"/>
</dbReference>
<evidence type="ECO:0000313" key="2">
    <source>
        <dbReference type="Proteomes" id="UP000250235"/>
    </source>
</evidence>
<dbReference type="AlphaFoldDB" id="A0A2Z6ZX88"/>
<keyword evidence="2" id="KW-1185">Reference proteome</keyword>
<name>A0A2Z6ZX88_9LAMI</name>
<reference evidence="1 2" key="1">
    <citation type="journal article" date="2015" name="Proc. Natl. Acad. Sci. U.S.A.">
        <title>The resurrection genome of Boea hygrometrica: A blueprint for survival of dehydration.</title>
        <authorList>
            <person name="Xiao L."/>
            <person name="Yang G."/>
            <person name="Zhang L."/>
            <person name="Yang X."/>
            <person name="Zhao S."/>
            <person name="Ji Z."/>
            <person name="Zhou Q."/>
            <person name="Hu M."/>
            <person name="Wang Y."/>
            <person name="Chen M."/>
            <person name="Xu Y."/>
            <person name="Jin H."/>
            <person name="Xiao X."/>
            <person name="Hu G."/>
            <person name="Bao F."/>
            <person name="Hu Y."/>
            <person name="Wan P."/>
            <person name="Li L."/>
            <person name="Deng X."/>
            <person name="Kuang T."/>
            <person name="Xiang C."/>
            <person name="Zhu J.K."/>
            <person name="Oliver M.J."/>
            <person name="He Y."/>
        </authorList>
    </citation>
    <scope>NUCLEOTIDE SEQUENCE [LARGE SCALE GENOMIC DNA]</scope>
    <source>
        <strain evidence="2">cv. XS01</strain>
    </source>
</reference>
<gene>
    <name evidence="1" type="ORF">F511_47477</name>
</gene>
<dbReference type="Proteomes" id="UP000250235">
    <property type="component" value="Unassembled WGS sequence"/>
</dbReference>